<dbReference type="eggNOG" id="KOG2366">
    <property type="taxonomic scope" value="Eukaryota"/>
</dbReference>
<dbReference type="EMBL" id="GL832972">
    <property type="protein sequence ID" value="EGD75477.1"/>
    <property type="molecule type" value="Genomic_DNA"/>
</dbReference>
<dbReference type="InterPro" id="IPR013785">
    <property type="entry name" value="Aldolase_TIM"/>
</dbReference>
<dbReference type="RefSeq" id="XP_004991934.1">
    <property type="nucleotide sequence ID" value="XM_004991877.1"/>
</dbReference>
<dbReference type="PANTHER" id="PTHR11452:SF75">
    <property type="entry name" value="ALPHA-GALACTOSIDASE MEL1"/>
    <property type="match status" value="1"/>
</dbReference>
<sequence>MRDALNKTGRPIYFSLCGWNAWYAPVGWSLGNSWRIHGDVNTWGSAYAAIRTNELLYNYSRPGGWNDPDMLVGSSPEAAAHMSPQQSRTQFSLWSVMAAPLLIGSNMLNISSYDVETYTNREVIAIDQDPLGYQGRPVYSTCPPPSLDDINNPNAIIPPCQQIWAKKMADGSVAVNMINYALAKTTITCHADCIKAMGLSGKVSVRDVWQHKDMGTFTSYSAAVGGNGNSATLIFKQA</sequence>
<evidence type="ECO:0000313" key="9">
    <source>
        <dbReference type="Proteomes" id="UP000007799"/>
    </source>
</evidence>
<dbReference type="OrthoDB" id="5795902at2759"/>
<keyword evidence="9" id="KW-1185">Reference proteome</keyword>
<name>F2UG49_SALR5</name>
<keyword evidence="5" id="KW-0378">Hydrolase</keyword>
<dbReference type="KEGG" id="sre:PTSG_06551"/>
<feature type="domain" description="Alpha galactosidase C-terminal" evidence="7">
    <location>
        <begin position="161"/>
        <end position="228"/>
    </location>
</feature>
<dbReference type="Gene3D" id="2.60.40.1180">
    <property type="entry name" value="Golgi alpha-mannosidase II"/>
    <property type="match status" value="1"/>
</dbReference>
<evidence type="ECO:0000259" key="7">
    <source>
        <dbReference type="Pfam" id="PF17801"/>
    </source>
</evidence>
<dbReference type="Gene3D" id="3.20.20.70">
    <property type="entry name" value="Aldolase class I"/>
    <property type="match status" value="1"/>
</dbReference>
<dbReference type="AlphaFoldDB" id="F2UG49"/>
<evidence type="ECO:0000256" key="4">
    <source>
        <dbReference type="ARBA" id="ARBA00022729"/>
    </source>
</evidence>
<dbReference type="InterPro" id="IPR041233">
    <property type="entry name" value="Melibiase_C"/>
</dbReference>
<evidence type="ECO:0000256" key="5">
    <source>
        <dbReference type="ARBA" id="ARBA00022801"/>
    </source>
</evidence>
<dbReference type="InterPro" id="IPR002241">
    <property type="entry name" value="Glyco_hydro_27"/>
</dbReference>
<dbReference type="EC" id="3.2.1.22" evidence="3"/>
<dbReference type="Pfam" id="PF16499">
    <property type="entry name" value="Melibiase_2"/>
    <property type="match status" value="1"/>
</dbReference>
<dbReference type="InterPro" id="IPR013780">
    <property type="entry name" value="Glyco_hydro_b"/>
</dbReference>
<dbReference type="InParanoid" id="F2UG49"/>
<keyword evidence="6" id="KW-0326">Glycosidase</keyword>
<dbReference type="SUPFAM" id="SSF51445">
    <property type="entry name" value="(Trans)glycosidases"/>
    <property type="match status" value="1"/>
</dbReference>
<protein>
    <recommendedName>
        <fullName evidence="3">alpha-galactosidase</fullName>
        <ecNumber evidence="3">3.2.1.22</ecNumber>
    </recommendedName>
</protein>
<dbReference type="GO" id="GO:0005975">
    <property type="term" value="P:carbohydrate metabolic process"/>
    <property type="evidence" value="ECO:0007669"/>
    <property type="project" value="InterPro"/>
</dbReference>
<evidence type="ECO:0000256" key="2">
    <source>
        <dbReference type="ARBA" id="ARBA00009743"/>
    </source>
</evidence>
<reference evidence="8" key="1">
    <citation type="submission" date="2009-08" db="EMBL/GenBank/DDBJ databases">
        <title>Annotation of Salpingoeca rosetta.</title>
        <authorList>
            <consortium name="The Broad Institute Genome Sequencing Platform"/>
            <person name="Russ C."/>
            <person name="Cuomo C."/>
            <person name="Burger G."/>
            <person name="Gray M.W."/>
            <person name="Holland P.W.H."/>
            <person name="King N."/>
            <person name="Lang F.B.F."/>
            <person name="Roger A.J."/>
            <person name="Ruiz-Trillo I."/>
            <person name="Young S.K."/>
            <person name="Zeng Q."/>
            <person name="Gargeya S."/>
            <person name="Alvarado L."/>
            <person name="Berlin A."/>
            <person name="Chapman S.B."/>
            <person name="Chen Z."/>
            <person name="Freedman E."/>
            <person name="Gellesch M."/>
            <person name="Goldberg J."/>
            <person name="Griggs A."/>
            <person name="Gujja S."/>
            <person name="Heilman E."/>
            <person name="Heiman D."/>
            <person name="Howarth C."/>
            <person name="Mehta T."/>
            <person name="Neiman D."/>
            <person name="Pearson M."/>
            <person name="Roberts A."/>
            <person name="Saif S."/>
            <person name="Shea T."/>
            <person name="Shenoy N."/>
            <person name="Sisk P."/>
            <person name="Stolte C."/>
            <person name="Sykes S."/>
            <person name="White J."/>
            <person name="Yandava C."/>
            <person name="Haas B."/>
            <person name="Nusbaum C."/>
            <person name="Birren B."/>
        </authorList>
    </citation>
    <scope>NUCLEOTIDE SEQUENCE [LARGE SCALE GENOMIC DNA]</scope>
    <source>
        <strain evidence="8">ATCC 50818</strain>
    </source>
</reference>
<evidence type="ECO:0000256" key="1">
    <source>
        <dbReference type="ARBA" id="ARBA00001255"/>
    </source>
</evidence>
<dbReference type="GeneID" id="16072494"/>
<keyword evidence="4" id="KW-0732">Signal</keyword>
<dbReference type="SUPFAM" id="SSF51011">
    <property type="entry name" value="Glycosyl hydrolase domain"/>
    <property type="match status" value="1"/>
</dbReference>
<comment type="catalytic activity">
    <reaction evidence="1">
        <text>Hydrolysis of terminal, non-reducing alpha-D-galactose residues in alpha-D-galactosides, including galactose oligosaccharides, galactomannans and galactolipids.</text>
        <dbReference type="EC" id="3.2.1.22"/>
    </reaction>
</comment>
<organism evidence="9">
    <name type="scientific">Salpingoeca rosetta (strain ATCC 50818 / BSB-021)</name>
    <dbReference type="NCBI Taxonomy" id="946362"/>
    <lineage>
        <taxon>Eukaryota</taxon>
        <taxon>Choanoflagellata</taxon>
        <taxon>Craspedida</taxon>
        <taxon>Salpingoecidae</taxon>
        <taxon>Salpingoeca</taxon>
    </lineage>
</organism>
<dbReference type="Proteomes" id="UP000007799">
    <property type="component" value="Unassembled WGS sequence"/>
</dbReference>
<dbReference type="Pfam" id="PF17801">
    <property type="entry name" value="Melibiase_C"/>
    <property type="match status" value="1"/>
</dbReference>
<evidence type="ECO:0000256" key="3">
    <source>
        <dbReference type="ARBA" id="ARBA00012755"/>
    </source>
</evidence>
<dbReference type="STRING" id="946362.F2UG49"/>
<dbReference type="GO" id="GO:0004557">
    <property type="term" value="F:alpha-galactosidase activity"/>
    <property type="evidence" value="ECO:0007669"/>
    <property type="project" value="UniProtKB-EC"/>
</dbReference>
<evidence type="ECO:0000313" key="8">
    <source>
        <dbReference type="EMBL" id="EGD75477.1"/>
    </source>
</evidence>
<proteinExistence type="inferred from homology"/>
<evidence type="ECO:0000256" key="6">
    <source>
        <dbReference type="ARBA" id="ARBA00023295"/>
    </source>
</evidence>
<comment type="similarity">
    <text evidence="2">Belongs to the glycosyl hydrolase 27 family.</text>
</comment>
<accession>F2UG49</accession>
<gene>
    <name evidence="8" type="ORF">PTSG_06551</name>
</gene>
<dbReference type="InterPro" id="IPR017853">
    <property type="entry name" value="GH"/>
</dbReference>
<dbReference type="PANTHER" id="PTHR11452">
    <property type="entry name" value="ALPHA-GALACTOSIDASE/ALPHA-N-ACETYLGALACTOSAMINIDASE"/>
    <property type="match status" value="1"/>
</dbReference>